<sequence>MKIAFIGDIALIGKYDITKNPEAKNRLNVLADKLKGYDYIIGNLESPLTEVNRTLVCKSMHLRSPMENVELLKHLNIDAVSLANNHLFDYGRAGLEETVEVLERNNIAWFGVDKKNIVTVIEGEKISISGYACYSTNGSGYGNKNRTSGINPLTYESIEEQLEEDRKNSAFSILSFHWGDEHTNYPKYEHIELAKKLVNNKDVIIHGHHPHVIQGVQKFTNSIISYSLGNFIFDDCISINGKFILKQNEQNKKSFILGVEIEKGTIIGTSFIGFKETNDDFEFFDINEEINGISSKLNQISSIDEYENLRSMQINNVRKEKFGKRDFEWLMSRLNYYSIGARITAIIRKRRYHEISQKFK</sequence>
<dbReference type="AlphaFoldDB" id="A0A939H9L8"/>
<evidence type="ECO:0000313" key="3">
    <source>
        <dbReference type="EMBL" id="MBO1265069.1"/>
    </source>
</evidence>
<dbReference type="InterPro" id="IPR029052">
    <property type="entry name" value="Metallo-depent_PP-like"/>
</dbReference>
<organism evidence="3 4">
    <name type="scientific">Proteiniclasticum aestuarii</name>
    <dbReference type="NCBI Taxonomy" id="2817862"/>
    <lineage>
        <taxon>Bacteria</taxon>
        <taxon>Bacillati</taxon>
        <taxon>Bacillota</taxon>
        <taxon>Clostridia</taxon>
        <taxon>Eubacteriales</taxon>
        <taxon>Clostridiaceae</taxon>
        <taxon>Proteiniclasticum</taxon>
    </lineage>
</organism>
<evidence type="ECO:0000313" key="4">
    <source>
        <dbReference type="Proteomes" id="UP000664218"/>
    </source>
</evidence>
<comment type="similarity">
    <text evidence="1">Belongs to the CapA family.</text>
</comment>
<gene>
    <name evidence="3" type="ORF">J3A84_08530</name>
</gene>
<keyword evidence="4" id="KW-1185">Reference proteome</keyword>
<dbReference type="SUPFAM" id="SSF56300">
    <property type="entry name" value="Metallo-dependent phosphatases"/>
    <property type="match status" value="1"/>
</dbReference>
<proteinExistence type="inferred from homology"/>
<accession>A0A939H9L8</accession>
<dbReference type="PANTHER" id="PTHR33393">
    <property type="entry name" value="POLYGLUTAMINE SYNTHESIS ACCESSORY PROTEIN RV0574C-RELATED"/>
    <property type="match status" value="1"/>
</dbReference>
<comment type="caution">
    <text evidence="3">The sequence shown here is derived from an EMBL/GenBank/DDBJ whole genome shotgun (WGS) entry which is preliminary data.</text>
</comment>
<reference evidence="3" key="1">
    <citation type="submission" date="2021-03" db="EMBL/GenBank/DDBJ databases">
        <title>Proteiniclasticum marinus sp. nov., isolated from tidal flat sediment.</title>
        <authorList>
            <person name="Namirimu T."/>
            <person name="Yang J.-A."/>
            <person name="Yang S.-H."/>
            <person name="Kim Y.-J."/>
            <person name="Kwon K.K."/>
        </authorList>
    </citation>
    <scope>NUCLEOTIDE SEQUENCE</scope>
    <source>
        <strain evidence="3">SCR006</strain>
    </source>
</reference>
<feature type="domain" description="Capsule synthesis protein CapA" evidence="2">
    <location>
        <begin position="2"/>
        <end position="235"/>
    </location>
</feature>
<protein>
    <submittedName>
        <fullName evidence="3">CapA family protein</fullName>
    </submittedName>
</protein>
<dbReference type="InterPro" id="IPR019079">
    <property type="entry name" value="Capsule_synth_CapA"/>
</dbReference>
<name>A0A939H9L8_9CLOT</name>
<evidence type="ECO:0000256" key="1">
    <source>
        <dbReference type="ARBA" id="ARBA00005662"/>
    </source>
</evidence>
<evidence type="ECO:0000259" key="2">
    <source>
        <dbReference type="SMART" id="SM00854"/>
    </source>
</evidence>
<dbReference type="EMBL" id="JAFNJU010000006">
    <property type="protein sequence ID" value="MBO1265069.1"/>
    <property type="molecule type" value="Genomic_DNA"/>
</dbReference>
<dbReference type="Gene3D" id="3.60.21.10">
    <property type="match status" value="1"/>
</dbReference>
<dbReference type="SMART" id="SM00854">
    <property type="entry name" value="PGA_cap"/>
    <property type="match status" value="1"/>
</dbReference>
<dbReference type="RefSeq" id="WP_207599598.1">
    <property type="nucleotide sequence ID" value="NZ_JAFNJU010000006.1"/>
</dbReference>
<dbReference type="InterPro" id="IPR052169">
    <property type="entry name" value="CW_Biosynth-Accessory"/>
</dbReference>
<dbReference type="PANTHER" id="PTHR33393:SF11">
    <property type="entry name" value="POLYGLUTAMINE SYNTHESIS ACCESSORY PROTEIN RV0574C-RELATED"/>
    <property type="match status" value="1"/>
</dbReference>
<dbReference type="Proteomes" id="UP000664218">
    <property type="component" value="Unassembled WGS sequence"/>
</dbReference>
<dbReference type="Pfam" id="PF09587">
    <property type="entry name" value="PGA_cap"/>
    <property type="match status" value="1"/>
</dbReference>
<dbReference type="CDD" id="cd07381">
    <property type="entry name" value="MPP_CapA"/>
    <property type="match status" value="1"/>
</dbReference>